<dbReference type="Proteomes" id="UP000286947">
    <property type="component" value="Unassembled WGS sequence"/>
</dbReference>
<dbReference type="Gene3D" id="2.40.50.140">
    <property type="entry name" value="Nucleic acid-binding proteins"/>
    <property type="match status" value="1"/>
</dbReference>
<evidence type="ECO:0000313" key="4">
    <source>
        <dbReference type="EMBL" id="RUS67988.1"/>
    </source>
</evidence>
<dbReference type="GO" id="GO:0003697">
    <property type="term" value="F:single-stranded DNA binding"/>
    <property type="evidence" value="ECO:0007669"/>
    <property type="project" value="InterPro"/>
</dbReference>
<evidence type="ECO:0000256" key="1">
    <source>
        <dbReference type="ARBA" id="ARBA00022705"/>
    </source>
</evidence>
<reference evidence="5 6" key="1">
    <citation type="submission" date="2018-01" db="EMBL/GenBank/DDBJ databases">
        <title>Saezia sanguinis gen. nov., sp. nov., in the order Burkholderiales isolated from human blood.</title>
        <authorList>
            <person name="Medina-Pascual M.J."/>
            <person name="Valdezate S."/>
            <person name="Monzon S."/>
            <person name="Cuesta I."/>
            <person name="Carrasco G."/>
            <person name="Villalon P."/>
            <person name="Saez-Nieto J.A."/>
        </authorList>
    </citation>
    <scope>NUCLEOTIDE SEQUENCE [LARGE SCALE GENOMIC DNA]</scope>
    <source>
        <strain evidence="5 6">CNM695-12</strain>
    </source>
</reference>
<dbReference type="Pfam" id="PF02303">
    <property type="entry name" value="Phage_DNA_bind"/>
    <property type="match status" value="1"/>
</dbReference>
<evidence type="ECO:0000313" key="5">
    <source>
        <dbReference type="EMBL" id="RUS68001.1"/>
    </source>
</evidence>
<dbReference type="EMBL" id="PQSP01000001">
    <property type="protein sequence ID" value="RUS68001.1"/>
    <property type="molecule type" value="Genomic_DNA"/>
</dbReference>
<evidence type="ECO:0000313" key="6">
    <source>
        <dbReference type="Proteomes" id="UP000286947"/>
    </source>
</evidence>
<organism evidence="5 6">
    <name type="scientific">Saezia sanguinis</name>
    <dbReference type="NCBI Taxonomy" id="1965230"/>
    <lineage>
        <taxon>Bacteria</taxon>
        <taxon>Pseudomonadati</taxon>
        <taxon>Pseudomonadota</taxon>
        <taxon>Betaproteobacteria</taxon>
        <taxon>Burkholderiales</taxon>
        <taxon>Saeziaceae</taxon>
        <taxon>Saezia</taxon>
    </lineage>
</organism>
<dbReference type="OrthoDB" id="9181961at2"/>
<dbReference type="EMBL" id="PQSP01000001">
    <property type="protein sequence ID" value="RUS67988.1"/>
    <property type="molecule type" value="Genomic_DNA"/>
</dbReference>
<dbReference type="SUPFAM" id="SSF50249">
    <property type="entry name" value="Nucleic acid-binding proteins"/>
    <property type="match status" value="1"/>
</dbReference>
<gene>
    <name evidence="4" type="ORF">CUZ56_00471</name>
    <name evidence="5" type="ORF">CUZ56_00484</name>
</gene>
<dbReference type="InterPro" id="IPR012340">
    <property type="entry name" value="NA-bd_OB-fold"/>
</dbReference>
<keyword evidence="6" id="KW-1185">Reference proteome</keyword>
<evidence type="ECO:0000256" key="2">
    <source>
        <dbReference type="ARBA" id="ARBA00023125"/>
    </source>
</evidence>
<sequence length="100" mass="11298">MLNVKVLSDAVIKHDGISARTNKPYSFRKQEAYISTFDPKTGKLRPYPQRIEITLGDEQTPYTVGDYQLSPLSLYIDKFGRLNVSPRLEPIRTSNPAAAK</sequence>
<dbReference type="RefSeq" id="WP_126977814.1">
    <property type="nucleotide sequence ID" value="NZ_PQSP01000001.1"/>
</dbReference>
<keyword evidence="2" id="KW-0238">DNA-binding</keyword>
<dbReference type="InterPro" id="IPR003512">
    <property type="entry name" value="Phage_M13_G5P_DNA-bd"/>
</dbReference>
<keyword evidence="1" id="KW-0235">DNA replication</keyword>
<comment type="caution">
    <text evidence="5">The sequence shown here is derived from an EMBL/GenBank/DDBJ whole genome shotgun (WGS) entry which is preliminary data.</text>
</comment>
<evidence type="ECO:0000256" key="3">
    <source>
        <dbReference type="ARBA" id="ARBA00030596"/>
    </source>
</evidence>
<dbReference type="AlphaFoldDB" id="A0A433SGW5"/>
<name>A0A433SGW5_9BURK</name>
<dbReference type="GO" id="GO:0006260">
    <property type="term" value="P:DNA replication"/>
    <property type="evidence" value="ECO:0007669"/>
    <property type="project" value="UniProtKB-KW"/>
</dbReference>
<proteinExistence type="predicted"/>
<accession>A0A433SGW5</accession>
<protein>
    <recommendedName>
        <fullName evidence="3">Single-stranded DNA-binding protein</fullName>
    </recommendedName>
</protein>